<dbReference type="Proteomes" id="UP001152759">
    <property type="component" value="Chromosome 6"/>
</dbReference>
<reference evidence="6" key="1">
    <citation type="submission" date="2021-12" db="EMBL/GenBank/DDBJ databases">
        <authorList>
            <person name="King R."/>
        </authorList>
    </citation>
    <scope>NUCLEOTIDE SEQUENCE</scope>
</reference>
<organism evidence="6 7">
    <name type="scientific">Bemisia tabaci</name>
    <name type="common">Sweetpotato whitefly</name>
    <name type="synonym">Aleurodes tabaci</name>
    <dbReference type="NCBI Taxonomy" id="7038"/>
    <lineage>
        <taxon>Eukaryota</taxon>
        <taxon>Metazoa</taxon>
        <taxon>Ecdysozoa</taxon>
        <taxon>Arthropoda</taxon>
        <taxon>Hexapoda</taxon>
        <taxon>Insecta</taxon>
        <taxon>Pterygota</taxon>
        <taxon>Neoptera</taxon>
        <taxon>Paraneoptera</taxon>
        <taxon>Hemiptera</taxon>
        <taxon>Sternorrhyncha</taxon>
        <taxon>Aleyrodoidea</taxon>
        <taxon>Aleyrodidae</taxon>
        <taxon>Aleyrodinae</taxon>
        <taxon>Bemisia</taxon>
    </lineage>
</organism>
<feature type="region of interest" description="Disordered" evidence="4">
    <location>
        <begin position="632"/>
        <end position="672"/>
    </location>
</feature>
<dbReference type="GO" id="GO:0006508">
    <property type="term" value="P:proteolysis"/>
    <property type="evidence" value="ECO:0007669"/>
    <property type="project" value="UniProtKB-KW"/>
</dbReference>
<evidence type="ECO:0000313" key="7">
    <source>
        <dbReference type="Proteomes" id="UP001152759"/>
    </source>
</evidence>
<dbReference type="AlphaFoldDB" id="A0A9P0AG10"/>
<evidence type="ECO:0000313" key="6">
    <source>
        <dbReference type="EMBL" id="CAH0392337.1"/>
    </source>
</evidence>
<gene>
    <name evidence="6" type="ORF">BEMITA_LOCUS10864</name>
</gene>
<proteinExistence type="inferred from homology"/>
<evidence type="ECO:0000256" key="4">
    <source>
        <dbReference type="SAM" id="MobiDB-lite"/>
    </source>
</evidence>
<dbReference type="GO" id="GO:0008234">
    <property type="term" value="F:cysteine-type peptidase activity"/>
    <property type="evidence" value="ECO:0007669"/>
    <property type="project" value="InterPro"/>
</dbReference>
<dbReference type="PANTHER" id="PTHR47331">
    <property type="entry name" value="PHD-TYPE DOMAIN-CONTAINING PROTEIN"/>
    <property type="match status" value="1"/>
</dbReference>
<feature type="region of interest" description="Disordered" evidence="4">
    <location>
        <begin position="295"/>
        <end position="315"/>
    </location>
</feature>
<dbReference type="EMBL" id="OU963867">
    <property type="protein sequence ID" value="CAH0392337.1"/>
    <property type="molecule type" value="Genomic_DNA"/>
</dbReference>
<dbReference type="Gene3D" id="3.40.395.10">
    <property type="entry name" value="Adenoviral Proteinase, Chain A"/>
    <property type="match status" value="1"/>
</dbReference>
<name>A0A9P0AG10_BEMTA</name>
<dbReference type="Pfam" id="PF03564">
    <property type="entry name" value="DUF1759"/>
    <property type="match status" value="1"/>
</dbReference>
<dbReference type="InterPro" id="IPR003653">
    <property type="entry name" value="Peptidase_C48_C"/>
</dbReference>
<dbReference type="InterPro" id="IPR005312">
    <property type="entry name" value="DUF1759"/>
</dbReference>
<accession>A0A9P0AG10</accession>
<evidence type="ECO:0000256" key="2">
    <source>
        <dbReference type="ARBA" id="ARBA00022670"/>
    </source>
</evidence>
<feature type="compositionally biased region" description="Polar residues" evidence="4">
    <location>
        <begin position="645"/>
        <end position="672"/>
    </location>
</feature>
<sequence>MATLEAAKVQQEKLFDRLQRLYDFTKDIKGNQAEDFLVRAGKIEEHSADFENYALKYWEHSLAQASTEAEKKLCTDSYKEKCRAYEELYHAVAYMVQKCKKLVKTAESAESVRHNTEVKLPKIELKTFDGTRTQWPVFYENFKTLIHDNKLLSSTQKLQYLSSSLKGNAESYVKNVQITEANYPIVWKALIDHYQDDRALGSSLLETVLSHPPMQTTTATTLTNLVHTLYDAVEALNALKFENLDDFILLNIALKKLPNYLRKLFENQLKGTTIPTFKMLMDFLRKQAKIAEITQTPSPQPHQTNKEEKTKTQPTKSKVYLNHTNQKKSECPVCKGPHSIYKCDTFKSLTTAARAEQVKELNRCTRCLGGHSNECKSKFSCKECNMKNHHTLLHLESNAVAKLLLNEWLSDSVINAYGALLKKRADQNPSLPRIFVADSFFYTSYLQNGPSQAAGRFKAVNILELDFIIIPCNINNVHWILSVIDLRSHLVIIFDSIYNDATAQTVLSALKGFLSFILENSWDASTWSCYPAVCPQQENNSDCGLFTLVCAEAVARRAEICIPPTLRVGNSLRIEIKKQLFNDAAAQISMCAGELYRPSCFLWPPRPQFTFADVLLVPNPQPRIITDVIDLDSPSPPQEESPTSFLNSLNLTPATASPPQSTEGPQPVPSSLTELRRYVVRTAGKKRPDRQALKFKDGSVRRFYPSQAVEFLRTLGQAA</sequence>
<keyword evidence="3" id="KW-0378">Hydrolase</keyword>
<comment type="similarity">
    <text evidence="1">Belongs to the peptidase C48 family.</text>
</comment>
<dbReference type="PROSITE" id="PS50600">
    <property type="entry name" value="ULP_PROTEASE"/>
    <property type="match status" value="1"/>
</dbReference>
<dbReference type="SUPFAM" id="SSF54001">
    <property type="entry name" value="Cysteine proteinases"/>
    <property type="match status" value="1"/>
</dbReference>
<dbReference type="PANTHER" id="PTHR47331:SF5">
    <property type="entry name" value="RIBONUCLEASE H"/>
    <property type="match status" value="1"/>
</dbReference>
<feature type="domain" description="Ubiquitin-like protease family profile" evidence="5">
    <location>
        <begin position="393"/>
        <end position="554"/>
    </location>
</feature>
<keyword evidence="2" id="KW-0645">Protease</keyword>
<evidence type="ECO:0000256" key="1">
    <source>
        <dbReference type="ARBA" id="ARBA00005234"/>
    </source>
</evidence>
<evidence type="ECO:0000256" key="3">
    <source>
        <dbReference type="ARBA" id="ARBA00022801"/>
    </source>
</evidence>
<protein>
    <recommendedName>
        <fullName evidence="5">Ubiquitin-like protease family profile domain-containing protein</fullName>
    </recommendedName>
</protein>
<dbReference type="Pfam" id="PF02902">
    <property type="entry name" value="Peptidase_C48"/>
    <property type="match status" value="1"/>
</dbReference>
<evidence type="ECO:0000259" key="5">
    <source>
        <dbReference type="PROSITE" id="PS50600"/>
    </source>
</evidence>
<keyword evidence="7" id="KW-1185">Reference proteome</keyword>
<dbReference type="InterPro" id="IPR038765">
    <property type="entry name" value="Papain-like_cys_pep_sf"/>
</dbReference>